<dbReference type="PANTHER" id="PTHR13504">
    <property type="entry name" value="FIDO DOMAIN-CONTAINING PROTEIN DDB_G0283145"/>
    <property type="match status" value="1"/>
</dbReference>
<keyword evidence="6" id="KW-1185">Reference proteome</keyword>
<feature type="active site" evidence="1">
    <location>
        <position position="202"/>
    </location>
</feature>
<dbReference type="InterPro" id="IPR036597">
    <property type="entry name" value="Fido-like_dom_sf"/>
</dbReference>
<name>A0A254Q1B8_9BURK</name>
<dbReference type="SUPFAM" id="SSF140931">
    <property type="entry name" value="Fic-like"/>
    <property type="match status" value="1"/>
</dbReference>
<dbReference type="Pfam" id="PF02661">
    <property type="entry name" value="Fic"/>
    <property type="match status" value="1"/>
</dbReference>
<dbReference type="PROSITE" id="PS51459">
    <property type="entry name" value="FIDO"/>
    <property type="match status" value="1"/>
</dbReference>
<gene>
    <name evidence="5" type="ORF">CBI30_02325</name>
</gene>
<dbReference type="RefSeq" id="WP_088526696.1">
    <property type="nucleotide sequence ID" value="NZ_NGUO01000002.1"/>
</dbReference>
<sequence length="408" mass="46077">MNQVPSLGSGVLVEFFEPAWGSPLVTAIIELEKLRVKELGGPVPPYIFFQLKDIFHIFESLGSARIEGNQTTLSEFVESVILSPSKDKSDDGLREIKNIEKAIAFIEANIDKNTIFNRALISQVHQILVEGLSPPPSGEGSRYSGVLRPVNVSISGSSHTPPDQIKVPEYFDALMDFVNDDAISQNHLLVTAIAHHRMAWIHPFDNGNGRLIRMFTYAMLIKQGFQVKSGRILNPTAIFCIDRDRYYEKLALADSGQKDKVLDWCLYVLDGLRQEIEKIDRLLDLSYMTANILIPVLEYALEREHITKREYLILLAVVKSPTMSIKSADLEDVIGNESSVQRSRIIKKLKDKKMLFALKGNGRVYTIGFANNYLLRGVMYVLERNGFIPASLNKKEDKKKPRSFFDKS</sequence>
<protein>
    <recommendedName>
        <fullName evidence="4">Fido domain-containing protein</fullName>
    </recommendedName>
</protein>
<reference evidence="5 6" key="1">
    <citation type="submission" date="2017-05" db="EMBL/GenBank/DDBJ databases">
        <title>Polynucleobacter sp. MWH-K35W1 isolated from the permanently anoxic monimolimnion of a meromictic lake.</title>
        <authorList>
            <person name="Hahn M.W."/>
        </authorList>
    </citation>
    <scope>NUCLEOTIDE SEQUENCE [LARGE SCALE GENOMIC DNA]</scope>
    <source>
        <strain evidence="5 6">MWH-K35W1</strain>
    </source>
</reference>
<evidence type="ECO:0000256" key="3">
    <source>
        <dbReference type="PIRSR" id="PIRSR640198-3"/>
    </source>
</evidence>
<organism evidence="5 6">
    <name type="scientific">Polynucleobacter aenigmaticus</name>
    <dbReference type="NCBI Taxonomy" id="1743164"/>
    <lineage>
        <taxon>Bacteria</taxon>
        <taxon>Pseudomonadati</taxon>
        <taxon>Pseudomonadota</taxon>
        <taxon>Betaproteobacteria</taxon>
        <taxon>Burkholderiales</taxon>
        <taxon>Burkholderiaceae</taxon>
        <taxon>Polynucleobacter</taxon>
    </lineage>
</organism>
<dbReference type="EMBL" id="NGUO01000002">
    <property type="protein sequence ID" value="OWS72609.1"/>
    <property type="molecule type" value="Genomic_DNA"/>
</dbReference>
<feature type="site" description="Important for autoinhibition of adenylyltransferase activity" evidence="3">
    <location>
        <position position="67"/>
    </location>
</feature>
<feature type="binding site" evidence="2">
    <location>
        <begin position="246"/>
        <end position="247"/>
    </location>
    <ligand>
        <name>ATP</name>
        <dbReference type="ChEBI" id="CHEBI:30616"/>
    </ligand>
</feature>
<dbReference type="OrthoDB" id="9813719at2"/>
<dbReference type="InterPro" id="IPR003812">
    <property type="entry name" value="Fido"/>
</dbReference>
<dbReference type="PANTHER" id="PTHR13504:SF38">
    <property type="entry name" value="FIDO DOMAIN-CONTAINING PROTEIN"/>
    <property type="match status" value="1"/>
</dbReference>
<keyword evidence="2" id="KW-0067">ATP-binding</keyword>
<dbReference type="InterPro" id="IPR040198">
    <property type="entry name" value="Fido_containing"/>
</dbReference>
<proteinExistence type="predicted"/>
<evidence type="ECO:0000313" key="6">
    <source>
        <dbReference type="Proteomes" id="UP000198104"/>
    </source>
</evidence>
<comment type="caution">
    <text evidence="5">The sequence shown here is derived from an EMBL/GenBank/DDBJ whole genome shotgun (WGS) entry which is preliminary data.</text>
</comment>
<evidence type="ECO:0000313" key="5">
    <source>
        <dbReference type="EMBL" id="OWS72609.1"/>
    </source>
</evidence>
<dbReference type="AlphaFoldDB" id="A0A254Q1B8"/>
<accession>A0A254Q1B8</accession>
<feature type="domain" description="Fido" evidence="4">
    <location>
        <begin position="116"/>
        <end position="270"/>
    </location>
</feature>
<evidence type="ECO:0000256" key="1">
    <source>
        <dbReference type="PIRSR" id="PIRSR640198-1"/>
    </source>
</evidence>
<evidence type="ECO:0000256" key="2">
    <source>
        <dbReference type="PIRSR" id="PIRSR640198-2"/>
    </source>
</evidence>
<evidence type="ECO:0000259" key="4">
    <source>
        <dbReference type="PROSITE" id="PS51459"/>
    </source>
</evidence>
<dbReference type="Proteomes" id="UP000198104">
    <property type="component" value="Unassembled WGS sequence"/>
</dbReference>
<dbReference type="Gene3D" id="1.10.3290.10">
    <property type="entry name" value="Fido-like domain"/>
    <property type="match status" value="1"/>
</dbReference>
<keyword evidence="2" id="KW-0547">Nucleotide-binding</keyword>
<dbReference type="GO" id="GO:0005524">
    <property type="term" value="F:ATP binding"/>
    <property type="evidence" value="ECO:0007669"/>
    <property type="project" value="UniProtKB-KW"/>
</dbReference>